<feature type="region of interest" description="Disordered" evidence="1">
    <location>
        <begin position="227"/>
        <end position="332"/>
    </location>
</feature>
<organism evidence="3 4">
    <name type="scientific">Planobispora siamensis</name>
    <dbReference type="NCBI Taxonomy" id="936338"/>
    <lineage>
        <taxon>Bacteria</taxon>
        <taxon>Bacillati</taxon>
        <taxon>Actinomycetota</taxon>
        <taxon>Actinomycetes</taxon>
        <taxon>Streptosporangiales</taxon>
        <taxon>Streptosporangiaceae</taxon>
        <taxon>Planobispora</taxon>
    </lineage>
</organism>
<accession>A0A8J3SQ71</accession>
<protein>
    <recommendedName>
        <fullName evidence="2">PatA-like N-terminal domain-containing protein</fullName>
    </recommendedName>
</protein>
<feature type="compositionally biased region" description="Low complexity" evidence="1">
    <location>
        <begin position="227"/>
        <end position="239"/>
    </location>
</feature>
<dbReference type="RefSeq" id="WP_204069355.1">
    <property type="nucleotide sequence ID" value="NZ_BOOJ01000082.1"/>
</dbReference>
<dbReference type="AlphaFoldDB" id="A0A8J3SQ71"/>
<feature type="compositionally biased region" description="Basic and acidic residues" evidence="1">
    <location>
        <begin position="273"/>
        <end position="292"/>
    </location>
</feature>
<keyword evidence="4" id="KW-1185">Reference proteome</keyword>
<evidence type="ECO:0000259" key="2">
    <source>
        <dbReference type="Pfam" id="PF14332"/>
    </source>
</evidence>
<comment type="caution">
    <text evidence="3">The sequence shown here is derived from an EMBL/GenBank/DDBJ whole genome shotgun (WGS) entry which is preliminary data.</text>
</comment>
<dbReference type="Proteomes" id="UP000619788">
    <property type="component" value="Unassembled WGS sequence"/>
</dbReference>
<evidence type="ECO:0000313" key="3">
    <source>
        <dbReference type="EMBL" id="GIH97349.1"/>
    </source>
</evidence>
<proteinExistence type="predicted"/>
<feature type="compositionally biased region" description="Low complexity" evidence="1">
    <location>
        <begin position="314"/>
        <end position="328"/>
    </location>
</feature>
<reference evidence="3 4" key="1">
    <citation type="submission" date="2021-01" db="EMBL/GenBank/DDBJ databases">
        <title>Whole genome shotgun sequence of Planobispora siamensis NBRC 107568.</title>
        <authorList>
            <person name="Komaki H."/>
            <person name="Tamura T."/>
        </authorList>
    </citation>
    <scope>NUCLEOTIDE SEQUENCE [LARGE SCALE GENOMIC DNA]</scope>
    <source>
        <strain evidence="3 4">NBRC 107568</strain>
    </source>
</reference>
<feature type="compositionally biased region" description="Basic and acidic residues" evidence="1">
    <location>
        <begin position="247"/>
        <end position="266"/>
    </location>
</feature>
<feature type="domain" description="PatA-like N-terminal" evidence="2">
    <location>
        <begin position="5"/>
        <end position="140"/>
    </location>
</feature>
<sequence length="349" mass="37171">MPTVESILTGLAGDRATGALRLGKAGVLYLTGGRVTYAETPSCPRVEDLLTASGRVSAYAVRQARQAAGEERWGGDRLVDRGVLTRGELEFCVLGAVMDAVFFLLQVTGSRSRFRPGERHWLGPQWYFDATGLVRECNRRRVQLDQAWPSTDLDTLPVVPVARIPAQRIVLTSLQWEVLVGADCTATPADLARKLGRPAYSVLLAVRQLAAAGLLCKPEAAAGDAAQARAAPALRSASSEKSPAPPRRGDPPDKAPVPDRRGESPEKSPVLPRRGDVSDPEKSPVLPRRGDVSEGSPVLPRRGGGRETRDREPGASPASPFPAGLPAATADPGDVNLLIRLRNALEALA</sequence>
<evidence type="ECO:0000313" key="4">
    <source>
        <dbReference type="Proteomes" id="UP000619788"/>
    </source>
</evidence>
<dbReference type="Pfam" id="PF14332">
    <property type="entry name" value="DUF4388"/>
    <property type="match status" value="1"/>
</dbReference>
<dbReference type="InterPro" id="IPR025497">
    <property type="entry name" value="PatA-like_N"/>
</dbReference>
<evidence type="ECO:0000256" key="1">
    <source>
        <dbReference type="SAM" id="MobiDB-lite"/>
    </source>
</evidence>
<feature type="compositionally biased region" description="Basic and acidic residues" evidence="1">
    <location>
        <begin position="304"/>
        <end position="313"/>
    </location>
</feature>
<dbReference type="EMBL" id="BOOJ01000082">
    <property type="protein sequence ID" value="GIH97349.1"/>
    <property type="molecule type" value="Genomic_DNA"/>
</dbReference>
<gene>
    <name evidence="3" type="ORF">Psi01_79790</name>
</gene>
<name>A0A8J3SQ71_9ACTN</name>